<sequence length="527" mass="59683">MEDYRTIILQRLEEQAAKNKQICDFFNSYAKLAEGVNKSKNVIPSTISITTDEGTLKEIAEVKEEINSLYRQKCQNDQTLIEANRKLMTYESELSQVKESIDELTVKHSELCAKYAKLEVYLQKLRHDNTVVNDERLAMMVTSNSLNDKKKELEVERIALMSKIRELNDKRMDMMQEQERIEIEKNDLAMQELIGQAAADTSLDEKVKAALNETPTDFGIIDGLIGDVLPQRQCEIMATPEGEVNDVRWLHGDVFATGGSDRAVTVWRVEPTGTCAKKCTLFGCNAAVTQLDYDRDRRQVLASSNDRNIRLWNADTTRLISTLSGHEDKASCCKFYQTNNVVSGSYDRMIKIWDLQNPRCIRSYFPGSIVLDVVGKIDMNPTMFISGHCDKKIRFWDGRAKEHVKDVTMDARVTSLSVLANGLEMLVSTRDDLLSLLDLRTFRTLHFYSTEMYHISTDLSRCTVSPGGDYVCAGSSNGSVFIWNKDSTRLEKKLFISADRSILSVSWNPTGSGILAASKQQTVAYWK</sequence>
<name>A0A8S1EPB4_9PELO</name>
<dbReference type="InterPro" id="IPR045160">
    <property type="entry name" value="ATG16"/>
</dbReference>
<gene>
    <name evidence="5" type="ORF">CBOVIS_LOCUS3945</name>
</gene>
<keyword evidence="1 3" id="KW-0853">WD repeat</keyword>
<feature type="repeat" description="WD" evidence="3">
    <location>
        <begin position="495"/>
        <end position="527"/>
    </location>
</feature>
<dbReference type="GO" id="GO:0000421">
    <property type="term" value="C:autophagosome membrane"/>
    <property type="evidence" value="ECO:0007669"/>
    <property type="project" value="TreeGrafter"/>
</dbReference>
<evidence type="ECO:0000313" key="6">
    <source>
        <dbReference type="Proteomes" id="UP000494206"/>
    </source>
</evidence>
<organism evidence="5 6">
    <name type="scientific">Caenorhabditis bovis</name>
    <dbReference type="NCBI Taxonomy" id="2654633"/>
    <lineage>
        <taxon>Eukaryota</taxon>
        <taxon>Metazoa</taxon>
        <taxon>Ecdysozoa</taxon>
        <taxon>Nematoda</taxon>
        <taxon>Chromadorea</taxon>
        <taxon>Rhabditida</taxon>
        <taxon>Rhabditina</taxon>
        <taxon>Rhabditomorpha</taxon>
        <taxon>Rhabditoidea</taxon>
        <taxon>Rhabditidae</taxon>
        <taxon>Peloderinae</taxon>
        <taxon>Caenorhabditis</taxon>
    </lineage>
</organism>
<keyword evidence="2" id="KW-0677">Repeat</keyword>
<evidence type="ECO:0008006" key="7">
    <source>
        <dbReference type="Google" id="ProtNLM"/>
    </source>
</evidence>
<keyword evidence="6" id="KW-1185">Reference proteome</keyword>
<dbReference type="CDD" id="cd00200">
    <property type="entry name" value="WD40"/>
    <property type="match status" value="1"/>
</dbReference>
<dbReference type="PROSITE" id="PS50082">
    <property type="entry name" value="WD_REPEATS_2"/>
    <property type="match status" value="3"/>
</dbReference>
<feature type="coiled-coil region" evidence="4">
    <location>
        <begin position="80"/>
        <end position="107"/>
    </location>
</feature>
<feature type="repeat" description="WD" evidence="3">
    <location>
        <begin position="281"/>
        <end position="322"/>
    </location>
</feature>
<dbReference type="Pfam" id="PF00400">
    <property type="entry name" value="WD40"/>
    <property type="match status" value="3"/>
</dbReference>
<dbReference type="PANTHER" id="PTHR19878:SF8">
    <property type="entry name" value="AUTOPHAGY-RELATED 16, ISOFORM F"/>
    <property type="match status" value="1"/>
</dbReference>
<dbReference type="InterPro" id="IPR015943">
    <property type="entry name" value="WD40/YVTN_repeat-like_dom_sf"/>
</dbReference>
<protein>
    <recommendedName>
        <fullName evidence="7">Autophagy-related protein 16 domain-containing protein</fullName>
    </recommendedName>
</protein>
<dbReference type="AlphaFoldDB" id="A0A8S1EPB4"/>
<evidence type="ECO:0000256" key="4">
    <source>
        <dbReference type="SAM" id="Coils"/>
    </source>
</evidence>
<keyword evidence="4" id="KW-0175">Coiled coil</keyword>
<evidence type="ECO:0000256" key="1">
    <source>
        <dbReference type="ARBA" id="ARBA00022574"/>
    </source>
</evidence>
<dbReference type="InterPro" id="IPR001680">
    <property type="entry name" value="WD40_rpt"/>
</dbReference>
<dbReference type="PANTHER" id="PTHR19878">
    <property type="entry name" value="AUTOPHAGY PROTEIN 16-LIKE"/>
    <property type="match status" value="1"/>
</dbReference>
<dbReference type="InterPro" id="IPR036322">
    <property type="entry name" value="WD40_repeat_dom_sf"/>
</dbReference>
<dbReference type="PROSITE" id="PS50294">
    <property type="entry name" value="WD_REPEATS_REGION"/>
    <property type="match status" value="3"/>
</dbReference>
<proteinExistence type="predicted"/>
<dbReference type="GO" id="GO:0034045">
    <property type="term" value="C:phagophore assembly site membrane"/>
    <property type="evidence" value="ECO:0007669"/>
    <property type="project" value="TreeGrafter"/>
</dbReference>
<dbReference type="OrthoDB" id="6262491at2759"/>
<dbReference type="GO" id="GO:0000045">
    <property type="term" value="P:autophagosome assembly"/>
    <property type="evidence" value="ECO:0007669"/>
    <property type="project" value="InterPro"/>
</dbReference>
<dbReference type="PROSITE" id="PS00678">
    <property type="entry name" value="WD_REPEATS_1"/>
    <property type="match status" value="2"/>
</dbReference>
<dbReference type="GO" id="GO:0043495">
    <property type="term" value="F:protein-membrane adaptor activity"/>
    <property type="evidence" value="ECO:0007669"/>
    <property type="project" value="TreeGrafter"/>
</dbReference>
<dbReference type="InterPro" id="IPR020472">
    <property type="entry name" value="WD40_PAC1"/>
</dbReference>
<feature type="repeat" description="WD" evidence="3">
    <location>
        <begin position="323"/>
        <end position="363"/>
    </location>
</feature>
<reference evidence="5 6" key="1">
    <citation type="submission" date="2020-04" db="EMBL/GenBank/DDBJ databases">
        <authorList>
            <person name="Laetsch R D."/>
            <person name="Stevens L."/>
            <person name="Kumar S."/>
            <person name="Blaxter L. M."/>
        </authorList>
    </citation>
    <scope>NUCLEOTIDE SEQUENCE [LARGE SCALE GENOMIC DNA]</scope>
</reference>
<accession>A0A8S1EPB4</accession>
<evidence type="ECO:0000256" key="3">
    <source>
        <dbReference type="PROSITE-ProRule" id="PRU00221"/>
    </source>
</evidence>
<dbReference type="InterPro" id="IPR019775">
    <property type="entry name" value="WD40_repeat_CS"/>
</dbReference>
<comment type="caution">
    <text evidence="5">The sequence shown here is derived from an EMBL/GenBank/DDBJ whole genome shotgun (WGS) entry which is preliminary data.</text>
</comment>
<feature type="coiled-coil region" evidence="4">
    <location>
        <begin position="150"/>
        <end position="184"/>
    </location>
</feature>
<dbReference type="SUPFAM" id="SSF50978">
    <property type="entry name" value="WD40 repeat-like"/>
    <property type="match status" value="1"/>
</dbReference>
<dbReference type="Proteomes" id="UP000494206">
    <property type="component" value="Unassembled WGS sequence"/>
</dbReference>
<dbReference type="PRINTS" id="PR00320">
    <property type="entry name" value="GPROTEINBRPT"/>
</dbReference>
<dbReference type="SMART" id="SM00320">
    <property type="entry name" value="WD40"/>
    <property type="match status" value="7"/>
</dbReference>
<evidence type="ECO:0000313" key="5">
    <source>
        <dbReference type="EMBL" id="CAB3401153.1"/>
    </source>
</evidence>
<dbReference type="EMBL" id="CADEPM010000002">
    <property type="protein sequence ID" value="CAB3401153.1"/>
    <property type="molecule type" value="Genomic_DNA"/>
</dbReference>
<dbReference type="GO" id="GO:0034274">
    <property type="term" value="C:Atg12-Atg5-Atg16 complex"/>
    <property type="evidence" value="ECO:0007669"/>
    <property type="project" value="TreeGrafter"/>
</dbReference>
<evidence type="ECO:0000256" key="2">
    <source>
        <dbReference type="ARBA" id="ARBA00022737"/>
    </source>
</evidence>
<dbReference type="Gene3D" id="2.130.10.10">
    <property type="entry name" value="YVTN repeat-like/Quinoprotein amine dehydrogenase"/>
    <property type="match status" value="2"/>
</dbReference>